<accession>A0AAP0HLX0</accession>
<proteinExistence type="predicted"/>
<dbReference type="Proteomes" id="UP001419268">
    <property type="component" value="Unassembled WGS sequence"/>
</dbReference>
<name>A0AAP0HLX0_9MAGN</name>
<comment type="caution">
    <text evidence="1">The sequence shown here is derived from an EMBL/GenBank/DDBJ whole genome shotgun (WGS) entry which is preliminary data.</text>
</comment>
<reference evidence="1 2" key="1">
    <citation type="submission" date="2024-01" db="EMBL/GenBank/DDBJ databases">
        <title>Genome assemblies of Stephania.</title>
        <authorList>
            <person name="Yang L."/>
        </authorList>
    </citation>
    <scope>NUCLEOTIDE SEQUENCE [LARGE SCALE GENOMIC DNA]</scope>
    <source>
        <strain evidence="1">JXDWG</strain>
        <tissue evidence="1">Leaf</tissue>
    </source>
</reference>
<protein>
    <submittedName>
        <fullName evidence="1">Uncharacterized protein</fullName>
    </submittedName>
</protein>
<evidence type="ECO:0000313" key="2">
    <source>
        <dbReference type="Proteomes" id="UP001419268"/>
    </source>
</evidence>
<sequence length="176" mass="20167">MEYVAQKVGKLLECICDKGVRRVDNLINLSSNIKTFRETKIRELVAKASDMKAKLQIEIDQQKQPLEAVNLWLAKVEEAETKVDEAIKIYDKVDDVNCFVRLGQLLKLAENVKEELIKEVDELMATQFNDGLVYCLQPLILFSKSKRTHLWPVRFMVLGWINSSGLAKPVFASRIN</sequence>
<keyword evidence="2" id="KW-1185">Reference proteome</keyword>
<gene>
    <name evidence="1" type="ORF">Scep_028539</name>
</gene>
<dbReference type="EMBL" id="JBBNAG010000012">
    <property type="protein sequence ID" value="KAK9089457.1"/>
    <property type="molecule type" value="Genomic_DNA"/>
</dbReference>
<dbReference type="AlphaFoldDB" id="A0AAP0HLX0"/>
<evidence type="ECO:0000313" key="1">
    <source>
        <dbReference type="EMBL" id="KAK9089457.1"/>
    </source>
</evidence>
<organism evidence="1 2">
    <name type="scientific">Stephania cephalantha</name>
    <dbReference type="NCBI Taxonomy" id="152367"/>
    <lineage>
        <taxon>Eukaryota</taxon>
        <taxon>Viridiplantae</taxon>
        <taxon>Streptophyta</taxon>
        <taxon>Embryophyta</taxon>
        <taxon>Tracheophyta</taxon>
        <taxon>Spermatophyta</taxon>
        <taxon>Magnoliopsida</taxon>
        <taxon>Ranunculales</taxon>
        <taxon>Menispermaceae</taxon>
        <taxon>Menispermoideae</taxon>
        <taxon>Cissampelideae</taxon>
        <taxon>Stephania</taxon>
    </lineage>
</organism>